<dbReference type="RefSeq" id="WP_133529357.1">
    <property type="nucleotide sequence ID" value="NZ_SNXO01000067.1"/>
</dbReference>
<dbReference type="AlphaFoldDB" id="A0A4R6PWK0"/>
<feature type="domain" description="RNA polymerase sigma factor 70 region 4 type 2" evidence="1">
    <location>
        <begin position="137"/>
        <end position="186"/>
    </location>
</feature>
<dbReference type="EMBL" id="SNXO01000067">
    <property type="protein sequence ID" value="TDP45155.1"/>
    <property type="molecule type" value="Genomic_DNA"/>
</dbReference>
<dbReference type="GO" id="GO:0006352">
    <property type="term" value="P:DNA-templated transcription initiation"/>
    <property type="evidence" value="ECO:0007669"/>
    <property type="project" value="InterPro"/>
</dbReference>
<sequence length="197" mass="23390">MKNNNLTVHYEQVNLEEQFAKECKLINLKYEYYGYAGDEKWAIVSELSKEELMEKYPELIREYIPFVLLSVKQGEAITEYNRIEDKHRKRRVNNELGFGFDEVTEYAHPELIQPNFIEKQMEEDFDKERESFKMKLFAEAMDCLTEKQSKYITLRFVKGMSARDIAKEEGISHQAVEKHINVAIKKFQNTFGDFFGK</sequence>
<dbReference type="GO" id="GO:0003677">
    <property type="term" value="F:DNA binding"/>
    <property type="evidence" value="ECO:0007669"/>
    <property type="project" value="InterPro"/>
</dbReference>
<dbReference type="SUPFAM" id="SSF88659">
    <property type="entry name" value="Sigma3 and sigma4 domains of RNA polymerase sigma factors"/>
    <property type="match status" value="1"/>
</dbReference>
<comment type="caution">
    <text evidence="2">The sequence shown here is derived from an EMBL/GenBank/DDBJ whole genome shotgun (WGS) entry which is preliminary data.</text>
</comment>
<dbReference type="InterPro" id="IPR013324">
    <property type="entry name" value="RNA_pol_sigma_r3/r4-like"/>
</dbReference>
<reference evidence="2 3" key="1">
    <citation type="submission" date="2019-03" db="EMBL/GenBank/DDBJ databases">
        <title>Genomic Encyclopedia of Type Strains, Phase IV (KMG-IV): sequencing the most valuable type-strain genomes for metagenomic binning, comparative biology and taxonomic classification.</title>
        <authorList>
            <person name="Goeker M."/>
        </authorList>
    </citation>
    <scope>NUCLEOTIDE SEQUENCE [LARGE SCALE GENOMIC DNA]</scope>
    <source>
        <strain evidence="2 3">DSM 28287</strain>
    </source>
</reference>
<name>A0A4R6PWK0_9FIRM</name>
<evidence type="ECO:0000313" key="3">
    <source>
        <dbReference type="Proteomes" id="UP000295500"/>
    </source>
</evidence>
<evidence type="ECO:0000313" key="2">
    <source>
        <dbReference type="EMBL" id="TDP45155.1"/>
    </source>
</evidence>
<organism evidence="2 3">
    <name type="scientific">Aminicella lysinilytica</name>
    <dbReference type="NCBI Taxonomy" id="433323"/>
    <lineage>
        <taxon>Bacteria</taxon>
        <taxon>Bacillati</taxon>
        <taxon>Bacillota</taxon>
        <taxon>Clostridia</taxon>
        <taxon>Peptostreptococcales</taxon>
        <taxon>Anaerovoracaceae</taxon>
        <taxon>Aminicella</taxon>
    </lineage>
</organism>
<dbReference type="Gene3D" id="1.10.10.10">
    <property type="entry name" value="Winged helix-like DNA-binding domain superfamily/Winged helix DNA-binding domain"/>
    <property type="match status" value="1"/>
</dbReference>
<evidence type="ECO:0000259" key="1">
    <source>
        <dbReference type="Pfam" id="PF08281"/>
    </source>
</evidence>
<gene>
    <name evidence="2" type="ORF">EV211_1674</name>
</gene>
<keyword evidence="3" id="KW-1185">Reference proteome</keyword>
<dbReference type="Proteomes" id="UP000295500">
    <property type="component" value="Unassembled WGS sequence"/>
</dbReference>
<proteinExistence type="predicted"/>
<dbReference type="Pfam" id="PF08281">
    <property type="entry name" value="Sigma70_r4_2"/>
    <property type="match status" value="1"/>
</dbReference>
<dbReference type="InterPro" id="IPR013249">
    <property type="entry name" value="RNA_pol_sigma70_r4_t2"/>
</dbReference>
<protein>
    <submittedName>
        <fullName evidence="2">RNA polymerase sigma factor (Sigma-70 family)</fullName>
    </submittedName>
</protein>
<dbReference type="OrthoDB" id="1655297at2"/>
<dbReference type="InterPro" id="IPR036388">
    <property type="entry name" value="WH-like_DNA-bd_sf"/>
</dbReference>
<dbReference type="GO" id="GO:0016987">
    <property type="term" value="F:sigma factor activity"/>
    <property type="evidence" value="ECO:0007669"/>
    <property type="project" value="InterPro"/>
</dbReference>
<accession>A0A4R6PWK0</accession>